<evidence type="ECO:0000313" key="2">
    <source>
        <dbReference type="EMBL" id="SDG61214.1"/>
    </source>
</evidence>
<keyword evidence="3" id="KW-1185">Reference proteome</keyword>
<dbReference type="PANTHER" id="PTHR42815">
    <property type="entry name" value="FAD-BINDING, PUTATIVE (AFU_ORTHOLOGUE AFUA_6G07600)-RELATED"/>
    <property type="match status" value="1"/>
</dbReference>
<evidence type="ECO:0000313" key="3">
    <source>
        <dbReference type="Proteomes" id="UP000198748"/>
    </source>
</evidence>
<dbReference type="Proteomes" id="UP000198748">
    <property type="component" value="Unassembled WGS sequence"/>
</dbReference>
<dbReference type="SUPFAM" id="SSF50475">
    <property type="entry name" value="FMN-binding split barrel"/>
    <property type="match status" value="1"/>
</dbReference>
<proteinExistence type="predicted"/>
<dbReference type="InterPro" id="IPR012349">
    <property type="entry name" value="Split_barrel_FMN-bd"/>
</dbReference>
<name>A0A1G7VNB0_9BACT</name>
<dbReference type="Gene3D" id="2.30.110.10">
    <property type="entry name" value="Electron Transport, Fmn-binding Protein, Chain A"/>
    <property type="match status" value="1"/>
</dbReference>
<dbReference type="EMBL" id="FNAN01000020">
    <property type="protein sequence ID" value="SDG61214.1"/>
    <property type="molecule type" value="Genomic_DNA"/>
</dbReference>
<sequence>MSLPSLLMDNPFHSGELRVQAQAGEEQIARRNGQLIADRIPNGALKFVDKQPFLIAASLDEQHDIWVSVLAGKPGFVRADSPGLVRIETDQLVSARDDIFWPNLAQHPAIGLLFIEPSSRRRLRVNGLVTREADRSGLNVHVQEAFPLCPRYIQRREVELTAPAEHAHSAAETGTHLTDELKEWVRGADTFFVGSAHDPDHIDASHRGGNPGFVQILDDQTLLIPDFNGNSMFNTLGNLSVNPKAGLLFVNFETGESLQFTGHADLLFSEPGLNDLTGGTGRNWKFHLHSWRRQASLTGLTWTFLEYSPFK</sequence>
<feature type="domain" description="Pyridoxamine 5'-phosphate oxidase N-terminal" evidence="1">
    <location>
        <begin position="177"/>
        <end position="272"/>
    </location>
</feature>
<dbReference type="AlphaFoldDB" id="A0A1G7VNB0"/>
<dbReference type="InterPro" id="IPR011576">
    <property type="entry name" value="Pyridox_Oxase_N"/>
</dbReference>
<protein>
    <recommendedName>
        <fullName evidence="1">Pyridoxamine 5'-phosphate oxidase N-terminal domain-containing protein</fullName>
    </recommendedName>
</protein>
<dbReference type="STRING" id="659014.SAMN04487996_120134"/>
<dbReference type="PANTHER" id="PTHR42815:SF2">
    <property type="entry name" value="FAD-BINDING, PUTATIVE (AFU_ORTHOLOGUE AFUA_6G07600)-RELATED"/>
    <property type="match status" value="1"/>
</dbReference>
<dbReference type="OrthoDB" id="9796486at2"/>
<organism evidence="2 3">
    <name type="scientific">Dyadobacter soli</name>
    <dbReference type="NCBI Taxonomy" id="659014"/>
    <lineage>
        <taxon>Bacteria</taxon>
        <taxon>Pseudomonadati</taxon>
        <taxon>Bacteroidota</taxon>
        <taxon>Cytophagia</taxon>
        <taxon>Cytophagales</taxon>
        <taxon>Spirosomataceae</taxon>
        <taxon>Dyadobacter</taxon>
    </lineage>
</organism>
<dbReference type="RefSeq" id="WP_090156505.1">
    <property type="nucleotide sequence ID" value="NZ_FNAN01000020.1"/>
</dbReference>
<accession>A0A1G7VNB0</accession>
<gene>
    <name evidence="2" type="ORF">SAMN04487996_120134</name>
</gene>
<evidence type="ECO:0000259" key="1">
    <source>
        <dbReference type="Pfam" id="PF01243"/>
    </source>
</evidence>
<dbReference type="Pfam" id="PF01243">
    <property type="entry name" value="PNPOx_N"/>
    <property type="match status" value="1"/>
</dbReference>
<reference evidence="3" key="1">
    <citation type="submission" date="2016-10" db="EMBL/GenBank/DDBJ databases">
        <authorList>
            <person name="Varghese N."/>
            <person name="Submissions S."/>
        </authorList>
    </citation>
    <scope>NUCLEOTIDE SEQUENCE [LARGE SCALE GENOMIC DNA]</scope>
    <source>
        <strain evidence="3">DSM 25329</strain>
    </source>
</reference>